<dbReference type="CDD" id="cd05246">
    <property type="entry name" value="dTDP_GD_SDR_e"/>
    <property type="match status" value="1"/>
</dbReference>
<comment type="cofactor">
    <cofactor evidence="2 7">
        <name>NAD(+)</name>
        <dbReference type="ChEBI" id="CHEBI:57540"/>
    </cofactor>
</comment>
<evidence type="ECO:0000256" key="1">
    <source>
        <dbReference type="ARBA" id="ARBA00001539"/>
    </source>
</evidence>
<comment type="similarity">
    <text evidence="3 7">Belongs to the NAD(P)-dependent epimerase/dehydratase family. dTDP-glucose dehydratase subfamily.</text>
</comment>
<evidence type="ECO:0000256" key="7">
    <source>
        <dbReference type="RuleBase" id="RU004473"/>
    </source>
</evidence>
<name>A4U5K2_9PROT</name>
<dbReference type="EMBL" id="CU459003">
    <property type="protein sequence ID" value="CAM78159.1"/>
    <property type="molecule type" value="Genomic_DNA"/>
</dbReference>
<evidence type="ECO:0000256" key="2">
    <source>
        <dbReference type="ARBA" id="ARBA00001911"/>
    </source>
</evidence>
<dbReference type="GO" id="GO:0008460">
    <property type="term" value="F:dTDP-glucose 4,6-dehydratase activity"/>
    <property type="evidence" value="ECO:0007669"/>
    <property type="project" value="UniProtKB-EC"/>
</dbReference>
<protein>
    <recommendedName>
        <fullName evidence="4 7">dTDP-glucose 4,6-dehydratase</fullName>
        <ecNumber evidence="4 7">4.2.1.46</ecNumber>
    </recommendedName>
</protein>
<evidence type="ECO:0000256" key="4">
    <source>
        <dbReference type="ARBA" id="ARBA00011990"/>
    </source>
</evidence>
<dbReference type="Pfam" id="PF16363">
    <property type="entry name" value="GDP_Man_Dehyd"/>
    <property type="match status" value="1"/>
</dbReference>
<dbReference type="InterPro" id="IPR057326">
    <property type="entry name" value="KR_dom"/>
</dbReference>
<reference evidence="9" key="1">
    <citation type="journal article" date="2007" name="J. Bacteriol.">
        <title>Comparative genome analysis of four magnetotactic bacteria reveals a complex set of group-specific genes implicated in magnetosome biomineralization and function.</title>
        <authorList>
            <person name="Richter M."/>
            <person name="Kube M."/>
            <person name="Bazylinski D.A."/>
            <person name="Lombardot T."/>
            <person name="Gloeckner F.O."/>
            <person name="Reinhardt R."/>
            <person name="Schueler D."/>
        </authorList>
    </citation>
    <scope>NUCLEOTIDE SEQUENCE</scope>
    <source>
        <strain evidence="9">MSR-1</strain>
    </source>
</reference>
<dbReference type="SUPFAM" id="SSF51735">
    <property type="entry name" value="NAD(P)-binding Rossmann-fold domains"/>
    <property type="match status" value="1"/>
</dbReference>
<proteinExistence type="inferred from homology"/>
<evidence type="ECO:0000259" key="8">
    <source>
        <dbReference type="SMART" id="SM00822"/>
    </source>
</evidence>
<dbReference type="AlphaFoldDB" id="A4U5K2"/>
<sequence length="341" mass="37743">MSILVTGAAGFIGSALCRQLTARGDETVIALDRLGYAACLHSLPAQAVFIQADIRDGTALDAVFARHRPRAVFHLAAETHVDRSIDTPIEFIEHNMVGTFQLLEATRRFWGGRGRPDDFRFVHVSTDEVFGSLDADEPAFTASSPYRPNSPYSASKAAADHLARAWMATYGLPVIVTNCSNNYGPWQFPEKLMPLVIQKALAGHPLPLYGDGGNRRDWLYVDDHAAGLMAALDHGEPGGTYLFGSGREHSNLEVVKAICAQLDQWRPDPVGPYARLIQFVTDRPGHDRRYGIDPSHARRALDWQPRTDFADGINATIRWCLDHPHWANRDYHGARLGLIPS</sequence>
<dbReference type="GO" id="GO:0009225">
    <property type="term" value="P:nucleotide-sugar metabolic process"/>
    <property type="evidence" value="ECO:0007669"/>
    <property type="project" value="InterPro"/>
</dbReference>
<feature type="domain" description="Ketoreductase" evidence="8">
    <location>
        <begin position="1"/>
        <end position="189"/>
    </location>
</feature>
<organism evidence="9">
    <name type="scientific">Magnetospirillum gryphiswaldense</name>
    <dbReference type="NCBI Taxonomy" id="55518"/>
    <lineage>
        <taxon>Bacteria</taxon>
        <taxon>Pseudomonadati</taxon>
        <taxon>Pseudomonadota</taxon>
        <taxon>Alphaproteobacteria</taxon>
        <taxon>Rhodospirillales</taxon>
        <taxon>Rhodospirillaceae</taxon>
        <taxon>Magnetospirillum</taxon>
    </lineage>
</organism>
<keyword evidence="5" id="KW-0520">NAD</keyword>
<dbReference type="InterPro" id="IPR016040">
    <property type="entry name" value="NAD(P)-bd_dom"/>
</dbReference>
<accession>A4U5K2</accession>
<evidence type="ECO:0000256" key="3">
    <source>
        <dbReference type="ARBA" id="ARBA00008178"/>
    </source>
</evidence>
<dbReference type="Gene3D" id="3.90.25.10">
    <property type="entry name" value="UDP-galactose 4-epimerase, domain 1"/>
    <property type="match status" value="1"/>
</dbReference>
<keyword evidence="6 7" id="KW-0456">Lyase</keyword>
<dbReference type="PANTHER" id="PTHR43000">
    <property type="entry name" value="DTDP-D-GLUCOSE 4,6-DEHYDRATASE-RELATED"/>
    <property type="match status" value="1"/>
</dbReference>
<comment type="catalytic activity">
    <reaction evidence="1 7">
        <text>dTDP-alpha-D-glucose = dTDP-4-dehydro-6-deoxy-alpha-D-glucose + H2O</text>
        <dbReference type="Rhea" id="RHEA:17221"/>
        <dbReference type="ChEBI" id="CHEBI:15377"/>
        <dbReference type="ChEBI" id="CHEBI:57477"/>
        <dbReference type="ChEBI" id="CHEBI:57649"/>
        <dbReference type="EC" id="4.2.1.46"/>
    </reaction>
</comment>
<dbReference type="InterPro" id="IPR005888">
    <property type="entry name" value="dTDP_Gluc_deHydtase"/>
</dbReference>
<evidence type="ECO:0000256" key="6">
    <source>
        <dbReference type="ARBA" id="ARBA00023239"/>
    </source>
</evidence>
<dbReference type="Gene3D" id="3.40.50.720">
    <property type="entry name" value="NAD(P)-binding Rossmann-like Domain"/>
    <property type="match status" value="1"/>
</dbReference>
<dbReference type="InterPro" id="IPR036291">
    <property type="entry name" value="NAD(P)-bd_dom_sf"/>
</dbReference>
<dbReference type="EC" id="4.2.1.46" evidence="4 7"/>
<evidence type="ECO:0000313" key="9">
    <source>
        <dbReference type="EMBL" id="CAM78159.1"/>
    </source>
</evidence>
<dbReference type="RefSeq" id="WP_106001396.1">
    <property type="nucleotide sequence ID" value="NZ_CP027527.1"/>
</dbReference>
<dbReference type="NCBIfam" id="TIGR01181">
    <property type="entry name" value="dTDP_gluc_dehyt"/>
    <property type="match status" value="1"/>
</dbReference>
<gene>
    <name evidence="9" type="ORF">MGR_4227</name>
</gene>
<dbReference type="SMART" id="SM00822">
    <property type="entry name" value="PKS_KR"/>
    <property type="match status" value="1"/>
</dbReference>
<evidence type="ECO:0000256" key="5">
    <source>
        <dbReference type="ARBA" id="ARBA00023027"/>
    </source>
</evidence>